<dbReference type="Proteomes" id="UP000182915">
    <property type="component" value="Chromosome I"/>
</dbReference>
<dbReference type="Gene3D" id="1.20.910.10">
    <property type="entry name" value="Heme oxygenase-like"/>
    <property type="match status" value="1"/>
</dbReference>
<dbReference type="AlphaFoldDB" id="A0A1H6JMA8"/>
<dbReference type="InterPro" id="IPR016084">
    <property type="entry name" value="Haem_Oase-like_multi-hlx"/>
</dbReference>
<dbReference type="Pfam" id="PF14518">
    <property type="entry name" value="Haem_oxygenas_2"/>
    <property type="match status" value="1"/>
</dbReference>
<evidence type="ECO:0000313" key="1">
    <source>
        <dbReference type="EMBL" id="SEH60184.1"/>
    </source>
</evidence>
<accession>A0A1H6JMA8</accession>
<reference evidence="2" key="1">
    <citation type="submission" date="2016-10" db="EMBL/GenBank/DDBJ databases">
        <authorList>
            <person name="Varghese N."/>
            <person name="Submissions S."/>
        </authorList>
    </citation>
    <scope>NUCLEOTIDE SEQUENCE [LARGE SCALE GENOMIC DNA]</scope>
    <source>
        <strain evidence="2">DSM 45405</strain>
    </source>
</reference>
<evidence type="ECO:0000313" key="2">
    <source>
        <dbReference type="Proteomes" id="UP000182915"/>
    </source>
</evidence>
<dbReference type="EMBL" id="LT629971">
    <property type="protein sequence ID" value="SEH60184.1"/>
    <property type="molecule type" value="Genomic_DNA"/>
</dbReference>
<sequence length="361" mass="40162">MHVRALTGAYVFDRPGLGYRMGVTLPSTLVEPALPKAVGPLSAAIIDLLQRGRPALHVRPIDVPMCEADPYGLDLQLALYICYELHYRGFAGVNPRWEWNPALLHLRGRFEEAFLSAVRHDVGEIGEDETAEAEMEKLSVEPVDGEGPSYYLRDKGTWEQMVEYFVHRSVYHLKEGDPHAFTIPRLSGQSKAAFVAVEFDEFGGGRGDHVHQHLYAQLMDAAGLDSTYLRYLDNVPADALASVNLMSLFGLHRELRGASIGHFASTEITSSPGSRRLVEGLKRLGAPDTCVAFYQEHVVADAVHEQVVRTDVVGDLVAREPHLDRDVVFGIRARDVVEDRLADHVMACWTENRSSLRRPLG</sequence>
<protein>
    <submittedName>
        <fullName evidence="1">Iron-containing redox enzyme</fullName>
    </submittedName>
</protein>
<organism evidence="1 2">
    <name type="scientific">Mycolicibacterium rutilum</name>
    <name type="common">Mycobacterium rutilum</name>
    <dbReference type="NCBI Taxonomy" id="370526"/>
    <lineage>
        <taxon>Bacteria</taxon>
        <taxon>Bacillati</taxon>
        <taxon>Actinomycetota</taxon>
        <taxon>Actinomycetes</taxon>
        <taxon>Mycobacteriales</taxon>
        <taxon>Mycobacteriaceae</taxon>
        <taxon>Mycolicibacterium</taxon>
    </lineage>
</organism>
<gene>
    <name evidence="1" type="ORF">SAMN04489835_1898</name>
</gene>
<dbReference type="SMART" id="SM01236">
    <property type="entry name" value="Haem_oxygenase_2"/>
    <property type="match status" value="1"/>
</dbReference>
<keyword evidence="2" id="KW-1185">Reference proteome</keyword>
<dbReference type="STRING" id="370526.SAMN04489835_1898"/>
<dbReference type="SUPFAM" id="SSF48613">
    <property type="entry name" value="Heme oxygenase-like"/>
    <property type="match status" value="1"/>
</dbReference>
<name>A0A1H6JMA8_MYCRU</name>
<proteinExistence type="predicted"/>